<dbReference type="GO" id="GO:0005884">
    <property type="term" value="C:actin filament"/>
    <property type="evidence" value="ECO:0007669"/>
    <property type="project" value="TreeGrafter"/>
</dbReference>
<dbReference type="GO" id="GO:0051017">
    <property type="term" value="P:actin filament bundle assembly"/>
    <property type="evidence" value="ECO:0007669"/>
    <property type="project" value="InterPro"/>
</dbReference>
<proteinExistence type="predicted"/>
<dbReference type="PANTHER" id="PTHR19961:SF79">
    <property type="entry name" value="FIMBRIN-5"/>
    <property type="match status" value="1"/>
</dbReference>
<dbReference type="GO" id="GO:0051015">
    <property type="term" value="F:actin filament binding"/>
    <property type="evidence" value="ECO:0007669"/>
    <property type="project" value="InterPro"/>
</dbReference>
<dbReference type="GO" id="GO:0051639">
    <property type="term" value="P:actin filament network formation"/>
    <property type="evidence" value="ECO:0007669"/>
    <property type="project" value="TreeGrafter"/>
</dbReference>
<keyword evidence="2" id="KW-0009">Actin-binding</keyword>
<dbReference type="SUPFAM" id="SSF47576">
    <property type="entry name" value="Calponin-homology domain, CH-domain"/>
    <property type="match status" value="1"/>
</dbReference>
<dbReference type="ExpressionAtlas" id="A0A2K3K7P6">
    <property type="expression patterns" value="baseline"/>
</dbReference>
<feature type="non-terminal residue" evidence="3">
    <location>
        <position position="112"/>
    </location>
</feature>
<dbReference type="Gene3D" id="1.10.418.10">
    <property type="entry name" value="Calponin-like domain"/>
    <property type="match status" value="1"/>
</dbReference>
<dbReference type="GO" id="GO:0032432">
    <property type="term" value="C:actin filament bundle"/>
    <property type="evidence" value="ECO:0007669"/>
    <property type="project" value="TreeGrafter"/>
</dbReference>
<dbReference type="InterPro" id="IPR039959">
    <property type="entry name" value="Fimbrin/Plastin"/>
</dbReference>
<organism evidence="3 4">
    <name type="scientific">Trifolium pratense</name>
    <name type="common">Red clover</name>
    <dbReference type="NCBI Taxonomy" id="57577"/>
    <lineage>
        <taxon>Eukaryota</taxon>
        <taxon>Viridiplantae</taxon>
        <taxon>Streptophyta</taxon>
        <taxon>Embryophyta</taxon>
        <taxon>Tracheophyta</taxon>
        <taxon>Spermatophyta</taxon>
        <taxon>Magnoliopsida</taxon>
        <taxon>eudicotyledons</taxon>
        <taxon>Gunneridae</taxon>
        <taxon>Pentapetalae</taxon>
        <taxon>rosids</taxon>
        <taxon>fabids</taxon>
        <taxon>Fabales</taxon>
        <taxon>Fabaceae</taxon>
        <taxon>Papilionoideae</taxon>
        <taxon>50 kb inversion clade</taxon>
        <taxon>NPAAA clade</taxon>
        <taxon>Hologalegina</taxon>
        <taxon>IRL clade</taxon>
        <taxon>Trifolieae</taxon>
        <taxon>Trifolium</taxon>
    </lineage>
</organism>
<dbReference type="STRING" id="57577.A0A2K3K7P6"/>
<protein>
    <submittedName>
        <fullName evidence="3">Fimbrin-like protein 2-like</fullName>
    </submittedName>
</protein>
<dbReference type="PANTHER" id="PTHR19961">
    <property type="entry name" value="FIMBRIN/PLASTIN"/>
    <property type="match status" value="1"/>
</dbReference>
<dbReference type="AlphaFoldDB" id="A0A2K3K7P6"/>
<dbReference type="InterPro" id="IPR036872">
    <property type="entry name" value="CH_dom_sf"/>
</dbReference>
<sequence>MNELSTQNGILIHGRGMKTTPLASIQQRLLGAQWLILPYLVLGLISQVIKIQLLADLNLKKTPELLGLVEDDKDVEELISLPPDKVLLKWMNYHLKKAGYEKQVTNFSSDVK</sequence>
<comment type="caution">
    <text evidence="3">The sequence shown here is derived from an EMBL/GenBank/DDBJ whole genome shotgun (WGS) entry which is preliminary data.</text>
</comment>
<evidence type="ECO:0000256" key="2">
    <source>
        <dbReference type="ARBA" id="ARBA00023203"/>
    </source>
</evidence>
<reference evidence="3 4" key="2">
    <citation type="journal article" date="2017" name="Front. Plant Sci.">
        <title>Gene Classification and Mining of Molecular Markers Useful in Red Clover (Trifolium pratense) Breeding.</title>
        <authorList>
            <person name="Istvanek J."/>
            <person name="Dluhosova J."/>
            <person name="Dluhos P."/>
            <person name="Patkova L."/>
            <person name="Nedelnik J."/>
            <person name="Repkova J."/>
        </authorList>
    </citation>
    <scope>NUCLEOTIDE SEQUENCE [LARGE SCALE GENOMIC DNA]</scope>
    <source>
        <strain evidence="4">cv. Tatra</strain>
        <tissue evidence="3">Young leaves</tissue>
    </source>
</reference>
<evidence type="ECO:0000313" key="4">
    <source>
        <dbReference type="Proteomes" id="UP000236291"/>
    </source>
</evidence>
<dbReference type="EMBL" id="ASHM01087373">
    <property type="protein sequence ID" value="PNX62296.1"/>
    <property type="molecule type" value="Genomic_DNA"/>
</dbReference>
<reference evidence="3 4" key="1">
    <citation type="journal article" date="2014" name="Am. J. Bot.">
        <title>Genome assembly and annotation for red clover (Trifolium pratense; Fabaceae).</title>
        <authorList>
            <person name="Istvanek J."/>
            <person name="Jaros M."/>
            <person name="Krenek A."/>
            <person name="Repkova J."/>
        </authorList>
    </citation>
    <scope>NUCLEOTIDE SEQUENCE [LARGE SCALE GENOMIC DNA]</scope>
    <source>
        <strain evidence="4">cv. Tatra</strain>
        <tissue evidence="3">Young leaves</tissue>
    </source>
</reference>
<gene>
    <name evidence="3" type="ORF">L195_g052903</name>
</gene>
<keyword evidence="1" id="KW-0677">Repeat</keyword>
<dbReference type="GO" id="GO:0005737">
    <property type="term" value="C:cytoplasm"/>
    <property type="evidence" value="ECO:0007669"/>
    <property type="project" value="TreeGrafter"/>
</dbReference>
<evidence type="ECO:0000313" key="3">
    <source>
        <dbReference type="EMBL" id="PNX62296.1"/>
    </source>
</evidence>
<evidence type="ECO:0000256" key="1">
    <source>
        <dbReference type="ARBA" id="ARBA00022737"/>
    </source>
</evidence>
<dbReference type="Proteomes" id="UP000236291">
    <property type="component" value="Unassembled WGS sequence"/>
</dbReference>
<name>A0A2K3K7P6_TRIPR</name>
<accession>A0A2K3K7P6</accession>